<sequence>MPRRSQRFGKYRGTVVNNVDPQDLGRIQLMIPDVYGATPAPWAMPCTPVAAAGAGMIAIPPIGATVWVEFERGDDDHPIWVGGFWPTAAEFPRSILSSPFFGIAFKTPGGHSLVISDAPGPAGGIVLRTAAGAALTFNDTGIHISNGQGASVTLVGPTVSVNNDALEVT</sequence>
<evidence type="ECO:0000313" key="3">
    <source>
        <dbReference type="Proteomes" id="UP000516148"/>
    </source>
</evidence>
<dbReference type="InterPro" id="IPR037026">
    <property type="entry name" value="Vgr_OB-fold_dom_sf"/>
</dbReference>
<proteinExistence type="predicted"/>
<accession>A0A7H0LKV1</accession>
<dbReference type="KEGG" id="spap:H3Z74_03420"/>
<protein>
    <submittedName>
        <fullName evidence="2">Baseplate assembly protein</fullName>
    </submittedName>
</protein>
<feature type="domain" description="Gp5/Type VI secretion system Vgr protein OB-fold" evidence="1">
    <location>
        <begin position="11"/>
        <end position="85"/>
    </location>
</feature>
<keyword evidence="3" id="KW-1185">Reference proteome</keyword>
<evidence type="ECO:0000313" key="2">
    <source>
        <dbReference type="EMBL" id="QNQ10304.1"/>
    </source>
</evidence>
<dbReference type="EMBL" id="CP061038">
    <property type="protein sequence ID" value="QNQ10304.1"/>
    <property type="molecule type" value="Genomic_DNA"/>
</dbReference>
<name>A0A7H0LKV1_9SPHN</name>
<dbReference type="AlphaFoldDB" id="A0A7H0LKV1"/>
<dbReference type="SUPFAM" id="SSF69255">
    <property type="entry name" value="gp5 N-terminal domain-like"/>
    <property type="match status" value="1"/>
</dbReference>
<dbReference type="Proteomes" id="UP000516148">
    <property type="component" value="Chromosome"/>
</dbReference>
<gene>
    <name evidence="2" type="ORF">H3Z74_03420</name>
</gene>
<dbReference type="InterPro" id="IPR006531">
    <property type="entry name" value="Gp5/Vgr_OB"/>
</dbReference>
<reference evidence="2 3" key="1">
    <citation type="submission" date="2020-09" db="EMBL/GenBank/DDBJ databases">
        <title>Sphingomonas sp., a new species isolated from pork steak.</title>
        <authorList>
            <person name="Heidler von Heilborn D."/>
        </authorList>
    </citation>
    <scope>NUCLEOTIDE SEQUENCE [LARGE SCALE GENOMIC DNA]</scope>
    <source>
        <strain evidence="3">S8-3T</strain>
    </source>
</reference>
<dbReference type="Pfam" id="PF04717">
    <property type="entry name" value="Phage_base_V"/>
    <property type="match status" value="1"/>
</dbReference>
<dbReference type="Gene3D" id="2.40.50.230">
    <property type="entry name" value="Gp5 N-terminal domain"/>
    <property type="match status" value="1"/>
</dbReference>
<evidence type="ECO:0000259" key="1">
    <source>
        <dbReference type="Pfam" id="PF04717"/>
    </source>
</evidence>
<organism evidence="2 3">
    <name type="scientific">Sphingomonas alpina</name>
    <dbReference type="NCBI Taxonomy" id="653931"/>
    <lineage>
        <taxon>Bacteria</taxon>
        <taxon>Pseudomonadati</taxon>
        <taxon>Pseudomonadota</taxon>
        <taxon>Alphaproteobacteria</taxon>
        <taxon>Sphingomonadales</taxon>
        <taxon>Sphingomonadaceae</taxon>
        <taxon>Sphingomonas</taxon>
    </lineage>
</organism>